<keyword evidence="10" id="KW-1133">Transmembrane helix</keyword>
<dbReference type="PANTHER" id="PTHR10655">
    <property type="entry name" value="LYSOPHOSPHOLIPASE-RELATED"/>
    <property type="match status" value="1"/>
</dbReference>
<evidence type="ECO:0000256" key="6">
    <source>
        <dbReference type="ARBA" id="ARBA00022832"/>
    </source>
</evidence>
<dbReference type="AlphaFoldDB" id="A0A9Q3EWL7"/>
<feature type="domain" description="Phospholipase/carboxylesterase/thioesterase" evidence="11">
    <location>
        <begin position="87"/>
        <end position="297"/>
    </location>
</feature>
<gene>
    <name evidence="12" type="ORF">O181_064942</name>
</gene>
<evidence type="ECO:0000256" key="10">
    <source>
        <dbReference type="SAM" id="Phobius"/>
    </source>
</evidence>
<evidence type="ECO:0000313" key="13">
    <source>
        <dbReference type="Proteomes" id="UP000765509"/>
    </source>
</evidence>
<dbReference type="InterPro" id="IPR050565">
    <property type="entry name" value="LYPA1-2/EST-like"/>
</dbReference>
<protein>
    <recommendedName>
        <fullName evidence="3">Acyl-protein thioesterase 1</fullName>
        <ecNumber evidence="2">3.1.2.22</ecNumber>
    </recommendedName>
    <alternativeName>
        <fullName evidence="8">Palmitoyl-protein hydrolase</fullName>
    </alternativeName>
</protein>
<dbReference type="Proteomes" id="UP000765509">
    <property type="component" value="Unassembled WGS sequence"/>
</dbReference>
<comment type="function">
    <text evidence="7">Hydrolyzes fatty acids from S-acylated cysteine residues in proteins with a strong preference for palmitoylated G-alpha proteins over other acyl substrates. Mediates the deacylation of G-alpha proteins such as GPA1 in vivo, but has weak or no activity toward palmitoylated Ras proteins. Has weak lysophospholipase activity in vitro; however such activity may not exist in vivo.</text>
</comment>
<dbReference type="PANTHER" id="PTHR10655:SF17">
    <property type="entry name" value="LYSOPHOSPHOLIPASE-LIKE PROTEIN 1"/>
    <property type="match status" value="1"/>
</dbReference>
<keyword evidence="5" id="KW-0378">Hydrolase</keyword>
<dbReference type="EMBL" id="AVOT02031654">
    <property type="protein sequence ID" value="MBW0525227.1"/>
    <property type="molecule type" value="Genomic_DNA"/>
</dbReference>
<dbReference type="Pfam" id="PF02230">
    <property type="entry name" value="Abhydrolase_2"/>
    <property type="match status" value="1"/>
</dbReference>
<dbReference type="Gene3D" id="3.40.50.1820">
    <property type="entry name" value="alpha/beta hydrolase"/>
    <property type="match status" value="1"/>
</dbReference>
<reference evidence="12" key="1">
    <citation type="submission" date="2021-03" db="EMBL/GenBank/DDBJ databases">
        <title>Draft genome sequence of rust myrtle Austropuccinia psidii MF-1, a brazilian biotype.</title>
        <authorList>
            <person name="Quecine M.C."/>
            <person name="Pachon D.M.R."/>
            <person name="Bonatelli M.L."/>
            <person name="Correr F.H."/>
            <person name="Franceschini L.M."/>
            <person name="Leite T.F."/>
            <person name="Margarido G.R.A."/>
            <person name="Almeida C.A."/>
            <person name="Ferrarezi J.A."/>
            <person name="Labate C.A."/>
        </authorList>
    </citation>
    <scope>NUCLEOTIDE SEQUENCE</scope>
    <source>
        <strain evidence="12">MF-1</strain>
    </source>
</reference>
<keyword evidence="4" id="KW-0719">Serine esterase</keyword>
<accession>A0A9Q3EWL7</accession>
<evidence type="ECO:0000256" key="8">
    <source>
        <dbReference type="ARBA" id="ARBA00031195"/>
    </source>
</evidence>
<comment type="catalytic activity">
    <reaction evidence="9">
        <text>S-hexadecanoyl-L-cysteinyl-[protein] + H2O = L-cysteinyl-[protein] + hexadecanoate + H(+)</text>
        <dbReference type="Rhea" id="RHEA:19233"/>
        <dbReference type="Rhea" id="RHEA-COMP:10131"/>
        <dbReference type="Rhea" id="RHEA-COMP:11032"/>
        <dbReference type="ChEBI" id="CHEBI:7896"/>
        <dbReference type="ChEBI" id="CHEBI:15377"/>
        <dbReference type="ChEBI" id="CHEBI:15378"/>
        <dbReference type="ChEBI" id="CHEBI:29950"/>
        <dbReference type="ChEBI" id="CHEBI:74151"/>
        <dbReference type="EC" id="3.1.2.22"/>
    </reaction>
</comment>
<dbReference type="GO" id="GO:0005737">
    <property type="term" value="C:cytoplasm"/>
    <property type="evidence" value="ECO:0007669"/>
    <property type="project" value="TreeGrafter"/>
</dbReference>
<keyword evidence="13" id="KW-1185">Reference proteome</keyword>
<evidence type="ECO:0000313" key="12">
    <source>
        <dbReference type="EMBL" id="MBW0525227.1"/>
    </source>
</evidence>
<comment type="caution">
    <text evidence="12">The sequence shown here is derived from an EMBL/GenBank/DDBJ whole genome shotgun (WGS) entry which is preliminary data.</text>
</comment>
<evidence type="ECO:0000259" key="11">
    <source>
        <dbReference type="Pfam" id="PF02230"/>
    </source>
</evidence>
<keyword evidence="6" id="KW-0443">Lipid metabolism</keyword>
<proteinExistence type="inferred from homology"/>
<keyword evidence="10" id="KW-0472">Membrane</keyword>
<sequence>MIDRRPSPEDIQSGTAKDRTCPSISTTFAQALARRPTLAVSFFLVILIPIIGLLLNPFNFQNRYRLSLFSQHQDPISIQKPPEMPAQNVTKTATVIFCHGLGDTSAGWSFLAQQFGAQMPWVKWIFPDAPIQPVTINMGMKMPSWFDIVDLTPTAKEDEKGLLASVETIRSLIQKEVDAGRPTDRIIVGGFSQGATISILTGLMSPTLLAGVACLSGFLPLKDKIKQLEGPHASQLKVFWGHGTDDPVVKYDWGSQSVNFLRGDLGLSHVDFKSYQGLVHSASPQELADLLTWLNDCIPNQP</sequence>
<feature type="transmembrane region" description="Helical" evidence="10">
    <location>
        <begin position="38"/>
        <end position="58"/>
    </location>
</feature>
<dbReference type="SUPFAM" id="SSF53474">
    <property type="entry name" value="alpha/beta-Hydrolases"/>
    <property type="match status" value="1"/>
</dbReference>
<name>A0A9Q3EWL7_9BASI</name>
<evidence type="ECO:0000256" key="7">
    <source>
        <dbReference type="ARBA" id="ARBA00029392"/>
    </source>
</evidence>
<dbReference type="OrthoDB" id="2418081at2759"/>
<evidence type="ECO:0000256" key="5">
    <source>
        <dbReference type="ARBA" id="ARBA00022801"/>
    </source>
</evidence>
<dbReference type="GO" id="GO:0052689">
    <property type="term" value="F:carboxylic ester hydrolase activity"/>
    <property type="evidence" value="ECO:0007669"/>
    <property type="project" value="UniProtKB-KW"/>
</dbReference>
<evidence type="ECO:0000256" key="9">
    <source>
        <dbReference type="ARBA" id="ARBA00047337"/>
    </source>
</evidence>
<evidence type="ECO:0000256" key="2">
    <source>
        <dbReference type="ARBA" id="ARBA00012423"/>
    </source>
</evidence>
<evidence type="ECO:0000256" key="1">
    <source>
        <dbReference type="ARBA" id="ARBA00006499"/>
    </source>
</evidence>
<dbReference type="EC" id="3.1.2.22" evidence="2"/>
<keyword evidence="6" id="KW-0276">Fatty acid metabolism</keyword>
<dbReference type="GO" id="GO:0008474">
    <property type="term" value="F:palmitoyl-(protein) hydrolase activity"/>
    <property type="evidence" value="ECO:0007669"/>
    <property type="project" value="UniProtKB-EC"/>
</dbReference>
<keyword evidence="10" id="KW-0812">Transmembrane</keyword>
<dbReference type="InterPro" id="IPR003140">
    <property type="entry name" value="PLipase/COase/thioEstase"/>
</dbReference>
<dbReference type="InterPro" id="IPR029058">
    <property type="entry name" value="AB_hydrolase_fold"/>
</dbReference>
<organism evidence="12 13">
    <name type="scientific">Austropuccinia psidii MF-1</name>
    <dbReference type="NCBI Taxonomy" id="1389203"/>
    <lineage>
        <taxon>Eukaryota</taxon>
        <taxon>Fungi</taxon>
        <taxon>Dikarya</taxon>
        <taxon>Basidiomycota</taxon>
        <taxon>Pucciniomycotina</taxon>
        <taxon>Pucciniomycetes</taxon>
        <taxon>Pucciniales</taxon>
        <taxon>Sphaerophragmiaceae</taxon>
        <taxon>Austropuccinia</taxon>
    </lineage>
</organism>
<evidence type="ECO:0000256" key="3">
    <source>
        <dbReference type="ARBA" id="ARBA00014923"/>
    </source>
</evidence>
<dbReference type="GO" id="GO:0006631">
    <property type="term" value="P:fatty acid metabolic process"/>
    <property type="evidence" value="ECO:0007669"/>
    <property type="project" value="UniProtKB-KW"/>
</dbReference>
<comment type="similarity">
    <text evidence="1">Belongs to the AB hydrolase superfamily. AB hydrolase 2 family.</text>
</comment>
<evidence type="ECO:0000256" key="4">
    <source>
        <dbReference type="ARBA" id="ARBA00022487"/>
    </source>
</evidence>